<organism evidence="2 3">
    <name type="scientific">Aristolochia fimbriata</name>
    <name type="common">White veined hardy Dutchman's pipe vine</name>
    <dbReference type="NCBI Taxonomy" id="158543"/>
    <lineage>
        <taxon>Eukaryota</taxon>
        <taxon>Viridiplantae</taxon>
        <taxon>Streptophyta</taxon>
        <taxon>Embryophyta</taxon>
        <taxon>Tracheophyta</taxon>
        <taxon>Spermatophyta</taxon>
        <taxon>Magnoliopsida</taxon>
        <taxon>Magnoliidae</taxon>
        <taxon>Piperales</taxon>
        <taxon>Aristolochiaceae</taxon>
        <taxon>Aristolochia</taxon>
    </lineage>
</organism>
<keyword evidence="3" id="KW-1185">Reference proteome</keyword>
<sequence>MGMANSSFGRKERRGRKTKGEGGGCEIHTVSGLRGQHQRASVVRGLSLFHFFKSSSTVGLGAAPGVLLWLRWRKSEFSSFRSRDDHFS</sequence>
<feature type="region of interest" description="Disordered" evidence="1">
    <location>
        <begin position="1"/>
        <end position="29"/>
    </location>
</feature>
<evidence type="ECO:0000256" key="1">
    <source>
        <dbReference type="SAM" id="MobiDB-lite"/>
    </source>
</evidence>
<reference evidence="2 3" key="1">
    <citation type="submission" date="2021-07" db="EMBL/GenBank/DDBJ databases">
        <title>The Aristolochia fimbriata genome: insights into angiosperm evolution, floral development and chemical biosynthesis.</title>
        <authorList>
            <person name="Jiao Y."/>
        </authorList>
    </citation>
    <scope>NUCLEOTIDE SEQUENCE [LARGE SCALE GENOMIC DNA]</scope>
    <source>
        <strain evidence="2">IBCAS-2021</strain>
        <tissue evidence="2">Leaf</tissue>
    </source>
</reference>
<accession>A0AAV7EGS6</accession>
<comment type="caution">
    <text evidence="2">The sequence shown here is derived from an EMBL/GenBank/DDBJ whole genome shotgun (WGS) entry which is preliminary data.</text>
</comment>
<proteinExistence type="predicted"/>
<evidence type="ECO:0000313" key="3">
    <source>
        <dbReference type="Proteomes" id="UP000825729"/>
    </source>
</evidence>
<name>A0AAV7EGS6_ARIFI</name>
<dbReference type="Proteomes" id="UP000825729">
    <property type="component" value="Unassembled WGS sequence"/>
</dbReference>
<gene>
    <name evidence="2" type="ORF">H6P81_014027</name>
</gene>
<protein>
    <submittedName>
        <fullName evidence="2">Uncharacterized protein</fullName>
    </submittedName>
</protein>
<evidence type="ECO:0000313" key="2">
    <source>
        <dbReference type="EMBL" id="KAG9447899.1"/>
    </source>
</evidence>
<dbReference type="EMBL" id="JAINDJ010000005">
    <property type="protein sequence ID" value="KAG9447899.1"/>
    <property type="molecule type" value="Genomic_DNA"/>
</dbReference>
<dbReference type="AlphaFoldDB" id="A0AAV7EGS6"/>